<dbReference type="STRING" id="933801.Ahos_0149"/>
<keyword evidence="1" id="KW-0472">Membrane</keyword>
<evidence type="ECO:0000313" key="3">
    <source>
        <dbReference type="Proteomes" id="UP000008458"/>
    </source>
</evidence>
<proteinExistence type="predicted"/>
<dbReference type="KEGG" id="aho:Ahos_0149"/>
<feature type="transmembrane region" description="Helical" evidence="1">
    <location>
        <begin position="344"/>
        <end position="360"/>
    </location>
</feature>
<reference evidence="2 3" key="1">
    <citation type="journal article" date="2011" name="Extremophiles">
        <title>Genomic analysis of Acidianus hospitalis W1 a host for studying crenarchaeal virus and plasmid life cycles.</title>
        <authorList>
            <person name="You X.Y."/>
            <person name="Liu C."/>
            <person name="Wang S.Y."/>
            <person name="Jiang C.Y."/>
            <person name="Shah S.A."/>
            <person name="Prangishvili D."/>
            <person name="She Q."/>
            <person name="Liu S.J."/>
            <person name="Garrett R.A."/>
        </authorList>
    </citation>
    <scope>NUCLEOTIDE SEQUENCE [LARGE SCALE GENOMIC DNA]</scope>
    <source>
        <strain evidence="2 3">W1</strain>
    </source>
</reference>
<feature type="transmembrane region" description="Helical" evidence="1">
    <location>
        <begin position="558"/>
        <end position="580"/>
    </location>
</feature>
<accession>F4B4F3</accession>
<feature type="transmembrane region" description="Helical" evidence="1">
    <location>
        <begin position="6"/>
        <end position="25"/>
    </location>
</feature>
<dbReference type="AlphaFoldDB" id="F4B4F3"/>
<feature type="transmembrane region" description="Helical" evidence="1">
    <location>
        <begin position="207"/>
        <end position="226"/>
    </location>
</feature>
<sequence length="581" mass="67595">MALIKLNLFLFFLLAFLFVTIIPTYHSLAVGEFEIFNETVIYYLPHYCIQKIILQEQIVKIFNNNTMLINQTVFLPNISAYMPWTTFIQPINCSDGFFYISPTKLGHNTSSFIFNGTEDGFYVYYNISYAFSSKYIFILYYNSSGIPVKGCDIKYCCGKIGMKAIYVLWKTNLITNESLPTFPGYTQARVINYNFSSLIPTEQASHYILLGIISLGISIIILILIFRPQVKMNDGGKKNFYNTPLFPLLLYTLEKIIVFIVFYLIFGNLFISKMVTNWDAIDYLWIAQYGYINKFLYAFSPLFPFLIRGLTFLTSSYPLSSFILTNIFGYIFVLLVYKYYGFKGSLVLSTFPVFVLYSTIPYSDDIALTFLILSLNLEGWLSSLSLAGAIATFYNLAYTLPSFLLKYRRKIWYFIPPLVVGGIILIAFWIFTGSPLTFFSAEDKYWYAYFTTPWCQAEWILNFYDYFINTFFAPCFHLSPLIYLLRNYAFLAFYITGTILFYKKYKNAFLTLYSSSIILPLFFIHGWPSISLPRLLLPSFPSLLGYVDIIFKRNAYTLIYIIISIFLTFFFTEWQVLAFFA</sequence>
<evidence type="ECO:0000256" key="1">
    <source>
        <dbReference type="SAM" id="Phobius"/>
    </source>
</evidence>
<dbReference type="OrthoDB" id="43795at2157"/>
<protein>
    <submittedName>
        <fullName evidence="2">Uncharacterized protein</fullName>
    </submittedName>
</protein>
<dbReference type="GeneID" id="10599589"/>
<dbReference type="Proteomes" id="UP000008458">
    <property type="component" value="Chromosome"/>
</dbReference>
<dbReference type="EMBL" id="CP002535">
    <property type="protein sequence ID" value="AEE93042.1"/>
    <property type="molecule type" value="Genomic_DNA"/>
</dbReference>
<gene>
    <name evidence="2" type="ordered locus">Ahos_0149</name>
</gene>
<evidence type="ECO:0000313" key="2">
    <source>
        <dbReference type="EMBL" id="AEE93042.1"/>
    </source>
</evidence>
<feature type="transmembrane region" description="Helical" evidence="1">
    <location>
        <begin position="481"/>
        <end position="502"/>
    </location>
</feature>
<feature type="transmembrane region" description="Helical" evidence="1">
    <location>
        <begin position="246"/>
        <end position="271"/>
    </location>
</feature>
<feature type="transmembrane region" description="Helical" evidence="1">
    <location>
        <begin position="509"/>
        <end position="527"/>
    </location>
</feature>
<keyword evidence="1" id="KW-1133">Transmembrane helix</keyword>
<dbReference type="eggNOG" id="arCOG07324">
    <property type="taxonomic scope" value="Archaea"/>
</dbReference>
<feature type="transmembrane region" description="Helical" evidence="1">
    <location>
        <begin position="319"/>
        <end position="337"/>
    </location>
</feature>
<organism evidence="2 3">
    <name type="scientific">Acidianus hospitalis (strain W1)</name>
    <dbReference type="NCBI Taxonomy" id="933801"/>
    <lineage>
        <taxon>Archaea</taxon>
        <taxon>Thermoproteota</taxon>
        <taxon>Thermoprotei</taxon>
        <taxon>Sulfolobales</taxon>
        <taxon>Sulfolobaceae</taxon>
        <taxon>Acidianus</taxon>
    </lineage>
</organism>
<feature type="transmembrane region" description="Helical" evidence="1">
    <location>
        <begin position="411"/>
        <end position="431"/>
    </location>
</feature>
<dbReference type="eggNOG" id="arCOG10055">
    <property type="taxonomic scope" value="Archaea"/>
</dbReference>
<dbReference type="RefSeq" id="WP_013774959.1">
    <property type="nucleotide sequence ID" value="NC_015518.1"/>
</dbReference>
<name>F4B4F3_ACIHW</name>
<feature type="transmembrane region" description="Helical" evidence="1">
    <location>
        <begin position="380"/>
        <end position="399"/>
    </location>
</feature>
<keyword evidence="1" id="KW-0812">Transmembrane</keyword>
<reference key="2">
    <citation type="journal article" date="2011" name="Extremophiles">
        <title>Genomic analyses of Acidianus hospitalis W1 a host for studying crenarchaeal virus and plasmid life cycles.</title>
        <authorList>
            <person name="You X.Y."/>
            <person name="Liu C."/>
            <person name="Wang S.Y."/>
            <person name="Jiang C.Y."/>
            <person name="Shah S.A."/>
            <person name="Prangishvili D."/>
            <person name="Liu S.J."/>
            <person name="Garrett R.A."/>
        </authorList>
    </citation>
    <scope>NUCLEOTIDE SEQUENCE</scope>
    <source>
        <strain>W1</strain>
    </source>
</reference>
<keyword evidence="3" id="KW-1185">Reference proteome</keyword>
<feature type="transmembrane region" description="Helical" evidence="1">
    <location>
        <begin position="283"/>
        <end position="307"/>
    </location>
</feature>
<dbReference type="HOGENOM" id="CLU_468989_0_0_2"/>